<dbReference type="InterPro" id="IPR000994">
    <property type="entry name" value="Pept_M24"/>
</dbReference>
<dbReference type="PANTHER" id="PTHR46112:SF3">
    <property type="entry name" value="AMINOPEPTIDASE YPDF"/>
    <property type="match status" value="1"/>
</dbReference>
<dbReference type="AlphaFoldDB" id="A0A0D8J036"/>
<dbReference type="InterPro" id="IPR001131">
    <property type="entry name" value="Peptidase_M24B_aminopep-P_CS"/>
</dbReference>
<dbReference type="Pfam" id="PF00557">
    <property type="entry name" value="Peptidase_M24"/>
    <property type="match status" value="1"/>
</dbReference>
<dbReference type="GO" id="GO:0004177">
    <property type="term" value="F:aminopeptidase activity"/>
    <property type="evidence" value="ECO:0007669"/>
    <property type="project" value="UniProtKB-ARBA"/>
</dbReference>
<keyword evidence="2" id="KW-0378">Hydrolase</keyword>
<organism evidence="5 6">
    <name type="scientific">Ruthenibacterium lactatiformans</name>
    <dbReference type="NCBI Taxonomy" id="1550024"/>
    <lineage>
        <taxon>Bacteria</taxon>
        <taxon>Bacillati</taxon>
        <taxon>Bacillota</taxon>
        <taxon>Clostridia</taxon>
        <taxon>Eubacteriales</taxon>
        <taxon>Oscillospiraceae</taxon>
        <taxon>Ruthenibacterium</taxon>
    </lineage>
</organism>
<name>A0A0D8J036_9FIRM</name>
<dbReference type="InterPro" id="IPR036005">
    <property type="entry name" value="Creatinase/aminopeptidase-like"/>
</dbReference>
<evidence type="ECO:0000313" key="6">
    <source>
        <dbReference type="Proteomes" id="UP000032483"/>
    </source>
</evidence>
<dbReference type="InterPro" id="IPR029149">
    <property type="entry name" value="Creatin/AminoP/Spt16_N"/>
</dbReference>
<dbReference type="CDD" id="cd01092">
    <property type="entry name" value="APP-like"/>
    <property type="match status" value="1"/>
</dbReference>
<dbReference type="PANTHER" id="PTHR46112">
    <property type="entry name" value="AMINOPEPTIDASE"/>
    <property type="match status" value="1"/>
</dbReference>
<dbReference type="GO" id="GO:0046872">
    <property type="term" value="F:metal ion binding"/>
    <property type="evidence" value="ECO:0007669"/>
    <property type="project" value="UniProtKB-KW"/>
</dbReference>
<dbReference type="PROSITE" id="PS00491">
    <property type="entry name" value="PROLINE_PEPTIDASE"/>
    <property type="match status" value="1"/>
</dbReference>
<keyword evidence="6" id="KW-1185">Reference proteome</keyword>
<protein>
    <recommendedName>
        <fullName evidence="7">Aminopeptidase P family protein</fullName>
    </recommendedName>
</protein>
<evidence type="ECO:0000313" key="5">
    <source>
        <dbReference type="EMBL" id="KJF39901.1"/>
    </source>
</evidence>
<evidence type="ECO:0000256" key="2">
    <source>
        <dbReference type="ARBA" id="ARBA00022801"/>
    </source>
</evidence>
<dbReference type="EMBL" id="JXXK01000012">
    <property type="protein sequence ID" value="KJF39901.1"/>
    <property type="molecule type" value="Genomic_DNA"/>
</dbReference>
<accession>A0A0D8J036</accession>
<dbReference type="GO" id="GO:0008235">
    <property type="term" value="F:metalloexopeptidase activity"/>
    <property type="evidence" value="ECO:0007669"/>
    <property type="project" value="UniProtKB-ARBA"/>
</dbReference>
<proteinExistence type="predicted"/>
<evidence type="ECO:0000259" key="3">
    <source>
        <dbReference type="Pfam" id="PF00557"/>
    </source>
</evidence>
<reference evidence="5" key="1">
    <citation type="submission" date="2015-02" db="EMBL/GenBank/DDBJ databases">
        <title>A novel member of the family Ruminococcaceae isolated from human feces.</title>
        <authorList>
            <person name="Shkoporov A.N."/>
            <person name="Chaplin A.V."/>
            <person name="Motuzova O.V."/>
            <person name="Kafarskaia L.I."/>
            <person name="Khokhlova E.V."/>
            <person name="Efimov B.A."/>
        </authorList>
    </citation>
    <scope>NUCLEOTIDE SEQUENCE [LARGE SCALE GENOMIC DNA]</scope>
    <source>
        <strain evidence="5">585-1</strain>
    </source>
</reference>
<dbReference type="SUPFAM" id="SSF53092">
    <property type="entry name" value="Creatinase/prolidase N-terminal domain"/>
    <property type="match status" value="1"/>
</dbReference>
<evidence type="ECO:0000259" key="4">
    <source>
        <dbReference type="Pfam" id="PF01321"/>
    </source>
</evidence>
<feature type="domain" description="Creatinase N-terminal" evidence="4">
    <location>
        <begin position="4"/>
        <end position="118"/>
    </location>
</feature>
<dbReference type="SUPFAM" id="SSF55920">
    <property type="entry name" value="Creatinase/aminopeptidase"/>
    <property type="match status" value="1"/>
</dbReference>
<dbReference type="PATRIC" id="fig|1550024.3.peg.2269"/>
<dbReference type="Gene3D" id="3.90.230.10">
    <property type="entry name" value="Creatinase/methionine aminopeptidase superfamily"/>
    <property type="match status" value="1"/>
</dbReference>
<keyword evidence="1" id="KW-0479">Metal-binding</keyword>
<sequence>MPGGFEAALVSTDVNRFYFLGFDSGDAGTVLILPDKTYFIIDSRYIEIAEATVKEAEVILEGKALEQVRDILAAHGVKHLYLENKATLAYADRVRAALPGVEVDTGAVLSDAIDGIRAVKSEEEFDAIRRAQVITDACFEHMLGYIKPGVREIDAALEMEVFMKSHGAGKLAFDTIFVSGAKTSLPHGVPGDKRIEAGDFVTMDFGANVDGYCTDMTRTVAVGHVSDEQKKVYDTVLKAQLACCGFAKAGYKGCEVDKVARDIIYGAGYEGCFGHGLGHAVGIEIHENPRYSPTCSDIIQSGMVMTIEPGIYLPGKFGVRIEDTTFVRPDGCEIVGKSPKELIVL</sequence>
<dbReference type="Pfam" id="PF01321">
    <property type="entry name" value="Creatinase_N"/>
    <property type="match status" value="1"/>
</dbReference>
<dbReference type="Proteomes" id="UP000032483">
    <property type="component" value="Unassembled WGS sequence"/>
</dbReference>
<dbReference type="InterPro" id="IPR001714">
    <property type="entry name" value="Pept_M24_MAP"/>
</dbReference>
<comment type="caution">
    <text evidence="5">The sequence shown here is derived from an EMBL/GenBank/DDBJ whole genome shotgun (WGS) entry which is preliminary data.</text>
</comment>
<dbReference type="InterPro" id="IPR050659">
    <property type="entry name" value="Peptidase_M24B"/>
</dbReference>
<gene>
    <name evidence="5" type="ORF">TQ39_09945</name>
</gene>
<feature type="domain" description="Peptidase M24" evidence="3">
    <location>
        <begin position="127"/>
        <end position="328"/>
    </location>
</feature>
<dbReference type="Gene3D" id="3.40.350.10">
    <property type="entry name" value="Creatinase/prolidase N-terminal domain"/>
    <property type="match status" value="1"/>
</dbReference>
<dbReference type="InterPro" id="IPR000587">
    <property type="entry name" value="Creatinase_N"/>
</dbReference>
<evidence type="ECO:0008006" key="7">
    <source>
        <dbReference type="Google" id="ProtNLM"/>
    </source>
</evidence>
<dbReference type="PRINTS" id="PR00599">
    <property type="entry name" value="MAPEPTIDASE"/>
</dbReference>
<evidence type="ECO:0000256" key="1">
    <source>
        <dbReference type="ARBA" id="ARBA00022723"/>
    </source>
</evidence>